<protein>
    <submittedName>
        <fullName evidence="1">Uncharacterized protein</fullName>
    </submittedName>
</protein>
<gene>
    <name evidence="1" type="ORF">TPAB3V08_LOCUS7476</name>
</gene>
<accession>A0ABN7P4U4</accession>
<name>A0ABN7P4U4_TIMPD</name>
<dbReference type="EMBL" id="CAJPIN010012634">
    <property type="protein sequence ID" value="CAG2060520.1"/>
    <property type="molecule type" value="Genomic_DNA"/>
</dbReference>
<dbReference type="Proteomes" id="UP001153148">
    <property type="component" value="Unassembled WGS sequence"/>
</dbReference>
<proteinExistence type="predicted"/>
<feature type="non-terminal residue" evidence="1">
    <location>
        <position position="1"/>
    </location>
</feature>
<evidence type="ECO:0000313" key="2">
    <source>
        <dbReference type="Proteomes" id="UP001153148"/>
    </source>
</evidence>
<feature type="non-terminal residue" evidence="1">
    <location>
        <position position="68"/>
    </location>
</feature>
<organism evidence="1 2">
    <name type="scientific">Timema podura</name>
    <name type="common">Walking stick</name>
    <dbReference type="NCBI Taxonomy" id="61482"/>
    <lineage>
        <taxon>Eukaryota</taxon>
        <taxon>Metazoa</taxon>
        <taxon>Ecdysozoa</taxon>
        <taxon>Arthropoda</taxon>
        <taxon>Hexapoda</taxon>
        <taxon>Insecta</taxon>
        <taxon>Pterygota</taxon>
        <taxon>Neoptera</taxon>
        <taxon>Polyneoptera</taxon>
        <taxon>Phasmatodea</taxon>
        <taxon>Timematodea</taxon>
        <taxon>Timematoidea</taxon>
        <taxon>Timematidae</taxon>
        <taxon>Timema</taxon>
    </lineage>
</organism>
<comment type="caution">
    <text evidence="1">The sequence shown here is derived from an EMBL/GenBank/DDBJ whole genome shotgun (WGS) entry which is preliminary data.</text>
</comment>
<sequence length="68" mass="7886">SEVVIGNTYWRSSLIFVWTEDDRMCQLPHSWIVSTKQQVNGMCHYDTSLIRLLYIVVLNCCNGASYRA</sequence>
<reference evidence="1" key="1">
    <citation type="submission" date="2021-03" db="EMBL/GenBank/DDBJ databases">
        <authorList>
            <person name="Tran Van P."/>
        </authorList>
    </citation>
    <scope>NUCLEOTIDE SEQUENCE</scope>
</reference>
<evidence type="ECO:0000313" key="1">
    <source>
        <dbReference type="EMBL" id="CAG2060520.1"/>
    </source>
</evidence>
<keyword evidence="2" id="KW-1185">Reference proteome</keyword>